<dbReference type="InterPro" id="IPR050321">
    <property type="entry name" value="Glycosyltr_2/OpgH_subfam"/>
</dbReference>
<evidence type="ECO:0000313" key="9">
    <source>
        <dbReference type="EMBL" id="GAC46951.1"/>
    </source>
</evidence>
<feature type="transmembrane region" description="Helical" evidence="8">
    <location>
        <begin position="57"/>
        <end position="75"/>
    </location>
</feature>
<dbReference type="Pfam" id="PF13641">
    <property type="entry name" value="Glyco_tranf_2_3"/>
    <property type="match status" value="1"/>
</dbReference>
<feature type="compositionally biased region" description="Polar residues" evidence="7">
    <location>
        <begin position="497"/>
        <end position="506"/>
    </location>
</feature>
<evidence type="ECO:0000256" key="4">
    <source>
        <dbReference type="ARBA" id="ARBA00022692"/>
    </source>
</evidence>
<accession>L7KEP0</accession>
<evidence type="ECO:0000256" key="1">
    <source>
        <dbReference type="ARBA" id="ARBA00004141"/>
    </source>
</evidence>
<dbReference type="eggNOG" id="COG1215">
    <property type="taxonomic scope" value="Bacteria"/>
</dbReference>
<evidence type="ECO:0000256" key="7">
    <source>
        <dbReference type="SAM" id="MobiDB-lite"/>
    </source>
</evidence>
<feature type="transmembrane region" description="Helical" evidence="8">
    <location>
        <begin position="456"/>
        <end position="474"/>
    </location>
</feature>
<evidence type="ECO:0000313" key="10">
    <source>
        <dbReference type="Proteomes" id="UP000010988"/>
    </source>
</evidence>
<feature type="transmembrane region" description="Helical" evidence="8">
    <location>
        <begin position="424"/>
        <end position="444"/>
    </location>
</feature>
<sequence length="550" mass="60018">MTGSGGEQAHFTPPTTRAEVDQRLSDQEYRTAALDDAINRLRREDPMMTASVAFSRAQKIIGVVILAVIVVGFVFWPIGTAATLVSIATVIYIVALIERLNTFRLGLVNGAIRISDDDARAIPDDELPRYTVLVPAYGEPEVVGQLIEAMESFEYPQEKLQVLLLLEEDDAPTIEAAHAVDSSPIITTVLTPPGDPRTKPKACNYGLHFATGDIVTIFDAEDHPDPLQLRRVVATLRELDDDSVICVQGKLSFYNVTDNVLTQWFTADYGIWFGYLLPGLMVSKATIPLGGTSNHFRKDMLIELGAWDPFNVTEDADLGVRIAGQGYRTAVLDSVTLEEANVDGINWIRQRSRWYKGYMQTWLVHMRRPRRLFHFMGLLGMVRFTLLIAGTPFIACMNMIFWLILIVWIAGQPAFIAELFPGPIYYLSLVSFVIGNSAAIYMTLVANREDDRGELLWSGLIVPAYWVMMSIAAIKGMWQLLFRPSYWEKTAHGLTSDATPTESAANISDPAGGGSAAVDRGGAGPGGAGPGGADPGGADSGGADSAQAAR</sequence>
<keyword evidence="5 8" id="KW-1133">Transmembrane helix</keyword>
<dbReference type="SUPFAM" id="SSF53448">
    <property type="entry name" value="Nucleotide-diphospho-sugar transferases"/>
    <property type="match status" value="1"/>
</dbReference>
<comment type="subcellular location">
    <subcellularLocation>
        <location evidence="1">Membrane</location>
        <topology evidence="1">Multi-pass membrane protein</topology>
    </subcellularLocation>
</comment>
<feature type="region of interest" description="Disordered" evidence="7">
    <location>
        <begin position="497"/>
        <end position="550"/>
    </location>
</feature>
<keyword evidence="6 8" id="KW-0472">Membrane</keyword>
<feature type="transmembrane region" description="Helical" evidence="8">
    <location>
        <begin position="372"/>
        <end position="394"/>
    </location>
</feature>
<feature type="region of interest" description="Disordered" evidence="7">
    <location>
        <begin position="1"/>
        <end position="22"/>
    </location>
</feature>
<dbReference type="GO" id="GO:0016020">
    <property type="term" value="C:membrane"/>
    <property type="evidence" value="ECO:0007669"/>
    <property type="project" value="UniProtKB-SubCell"/>
</dbReference>
<reference evidence="9 10" key="1">
    <citation type="submission" date="2012-12" db="EMBL/GenBank/DDBJ databases">
        <title>Whole genome shotgun sequence of Gordonia aichiensis NBRC 108223.</title>
        <authorList>
            <person name="Isaki-Nakamura S."/>
            <person name="Hosoyama A."/>
            <person name="Tsuchikane K."/>
            <person name="Ando Y."/>
            <person name="Baba S."/>
            <person name="Ohji S."/>
            <person name="Hamada M."/>
            <person name="Tamura T."/>
            <person name="Yamazoe A."/>
            <person name="Yamazaki S."/>
            <person name="Fujita N."/>
        </authorList>
    </citation>
    <scope>NUCLEOTIDE SEQUENCE [LARGE SCALE GENOMIC DNA]</scope>
    <source>
        <strain evidence="9 10">NBRC 108223</strain>
    </source>
</reference>
<feature type="compositionally biased region" description="Low complexity" evidence="7">
    <location>
        <begin position="541"/>
        <end position="550"/>
    </location>
</feature>
<feature type="compositionally biased region" description="Gly residues" evidence="7">
    <location>
        <begin position="511"/>
        <end position="540"/>
    </location>
</feature>
<evidence type="ECO:0000256" key="8">
    <source>
        <dbReference type="SAM" id="Phobius"/>
    </source>
</evidence>
<protein>
    <submittedName>
        <fullName evidence="9">Putative glycosyltransferase</fullName>
    </submittedName>
</protein>
<dbReference type="PANTHER" id="PTHR43867:SF2">
    <property type="entry name" value="CELLULOSE SYNTHASE CATALYTIC SUBUNIT A [UDP-FORMING]"/>
    <property type="match status" value="1"/>
</dbReference>
<evidence type="ECO:0000256" key="6">
    <source>
        <dbReference type="ARBA" id="ARBA00023136"/>
    </source>
</evidence>
<keyword evidence="4 8" id="KW-0812">Transmembrane</keyword>
<comment type="caution">
    <text evidence="9">The sequence shown here is derived from an EMBL/GenBank/DDBJ whole genome shotgun (WGS) entry which is preliminary data.</text>
</comment>
<dbReference type="InterPro" id="IPR029044">
    <property type="entry name" value="Nucleotide-diphossugar_trans"/>
</dbReference>
<organism evidence="9 10">
    <name type="scientific">Gordonia aichiensis NBRC 108223</name>
    <dbReference type="NCBI Taxonomy" id="1220583"/>
    <lineage>
        <taxon>Bacteria</taxon>
        <taxon>Bacillati</taxon>
        <taxon>Actinomycetota</taxon>
        <taxon>Actinomycetes</taxon>
        <taxon>Mycobacteriales</taxon>
        <taxon>Gordoniaceae</taxon>
        <taxon>Gordonia</taxon>
    </lineage>
</organism>
<keyword evidence="10" id="KW-1185">Reference proteome</keyword>
<evidence type="ECO:0000256" key="3">
    <source>
        <dbReference type="ARBA" id="ARBA00022679"/>
    </source>
</evidence>
<dbReference type="PANTHER" id="PTHR43867">
    <property type="entry name" value="CELLULOSE SYNTHASE CATALYTIC SUBUNIT A [UDP-FORMING]"/>
    <property type="match status" value="1"/>
</dbReference>
<dbReference type="RefSeq" id="WP_005169354.1">
    <property type="nucleotide sequence ID" value="NZ_BANR01000002.1"/>
</dbReference>
<dbReference type="STRING" id="1220583.GOACH_02_00270"/>
<name>L7KEP0_9ACTN</name>
<keyword evidence="3 9" id="KW-0808">Transferase</keyword>
<evidence type="ECO:0000256" key="2">
    <source>
        <dbReference type="ARBA" id="ARBA00022676"/>
    </source>
</evidence>
<gene>
    <name evidence="9" type="ORF">GOACH_02_00270</name>
</gene>
<evidence type="ECO:0000256" key="5">
    <source>
        <dbReference type="ARBA" id="ARBA00022989"/>
    </source>
</evidence>
<dbReference type="GO" id="GO:0016757">
    <property type="term" value="F:glycosyltransferase activity"/>
    <property type="evidence" value="ECO:0007669"/>
    <property type="project" value="UniProtKB-KW"/>
</dbReference>
<dbReference type="AlphaFoldDB" id="L7KEP0"/>
<feature type="transmembrane region" description="Helical" evidence="8">
    <location>
        <begin position="81"/>
        <end position="97"/>
    </location>
</feature>
<dbReference type="CDD" id="cd06427">
    <property type="entry name" value="CESA_like_2"/>
    <property type="match status" value="1"/>
</dbReference>
<proteinExistence type="predicted"/>
<dbReference type="Gene3D" id="3.90.550.10">
    <property type="entry name" value="Spore Coat Polysaccharide Biosynthesis Protein SpsA, Chain A"/>
    <property type="match status" value="1"/>
</dbReference>
<dbReference type="Proteomes" id="UP000010988">
    <property type="component" value="Unassembled WGS sequence"/>
</dbReference>
<dbReference type="OrthoDB" id="7431422at2"/>
<dbReference type="EMBL" id="BANR01000002">
    <property type="protein sequence ID" value="GAC46951.1"/>
    <property type="molecule type" value="Genomic_DNA"/>
</dbReference>
<keyword evidence="2" id="KW-0328">Glycosyltransferase</keyword>
<feature type="transmembrane region" description="Helical" evidence="8">
    <location>
        <begin position="400"/>
        <end position="417"/>
    </location>
</feature>